<evidence type="ECO:0000313" key="10">
    <source>
        <dbReference type="Proteomes" id="UP000095453"/>
    </source>
</evidence>
<evidence type="ECO:0000313" key="2">
    <source>
        <dbReference type="EMBL" id="CRL33098.1"/>
    </source>
</evidence>
<evidence type="ECO:0000313" key="11">
    <source>
        <dbReference type="Proteomes" id="UP000266391"/>
    </source>
</evidence>
<organism evidence="2 8">
    <name type="scientific">Roseburia inulinivorans</name>
    <dbReference type="NCBI Taxonomy" id="360807"/>
    <lineage>
        <taxon>Bacteria</taxon>
        <taxon>Bacillati</taxon>
        <taxon>Bacillota</taxon>
        <taxon>Clostridia</taxon>
        <taxon>Lachnospirales</taxon>
        <taxon>Lachnospiraceae</taxon>
        <taxon>Roseburia</taxon>
    </lineage>
</organism>
<evidence type="ECO:0000256" key="1">
    <source>
        <dbReference type="HAMAP-Rule" id="MF_01448"/>
    </source>
</evidence>
<accession>A0A0M6WBC4</accession>
<evidence type="ECO:0000313" key="8">
    <source>
        <dbReference type="Proteomes" id="UP000049828"/>
    </source>
</evidence>
<reference evidence="11 12" key="3">
    <citation type="submission" date="2018-08" db="EMBL/GenBank/DDBJ databases">
        <title>A genome reference for cultivated species of the human gut microbiota.</title>
        <authorList>
            <person name="Zou Y."/>
            <person name="Xue W."/>
            <person name="Luo G."/>
        </authorList>
    </citation>
    <scope>NUCLEOTIDE SEQUENCE [LARGE SCALE GENOMIC DNA]</scope>
    <source>
        <strain evidence="7 13">AM23-23AC</strain>
        <strain evidence="6 11">AM32-8LB</strain>
        <strain evidence="5 12">AM42-1AC</strain>
    </source>
</reference>
<evidence type="ECO:0000313" key="3">
    <source>
        <dbReference type="EMBL" id="CUM77620.1"/>
    </source>
</evidence>
<dbReference type="RefSeq" id="WP_007883738.1">
    <property type="nucleotide sequence ID" value="NZ_CABJFX010000001.1"/>
</dbReference>
<evidence type="ECO:0000313" key="13">
    <source>
        <dbReference type="Proteomes" id="UP000283701"/>
    </source>
</evidence>
<dbReference type="HAMAP" id="MF_01448">
    <property type="entry name" value="UPF0473"/>
    <property type="match status" value="1"/>
</dbReference>
<gene>
    <name evidence="7" type="ORF">DW654_04910</name>
    <name evidence="6" type="ORF">DW813_04945</name>
    <name evidence="5" type="ORF">DW914_01155</name>
    <name evidence="4" type="ORF">ERS852392_00491</name>
    <name evidence="3" type="ORF">ERS852444_00438</name>
    <name evidence="2" type="ORF">RIL183_01301</name>
</gene>
<proteinExistence type="inferred from homology"/>
<dbReference type="EMBL" id="CVRS01000016">
    <property type="protein sequence ID" value="CRL33098.1"/>
    <property type="molecule type" value="Genomic_DNA"/>
</dbReference>
<dbReference type="EMBL" id="CYYR01000002">
    <property type="protein sequence ID" value="CUN47437.1"/>
    <property type="molecule type" value="Genomic_DNA"/>
</dbReference>
<evidence type="ECO:0000313" key="12">
    <source>
        <dbReference type="Proteomes" id="UP000283492"/>
    </source>
</evidence>
<dbReference type="Proteomes" id="UP000049828">
    <property type="component" value="Unassembled WGS sequence"/>
</dbReference>
<dbReference type="Proteomes" id="UP000283701">
    <property type="component" value="Unassembled WGS sequence"/>
</dbReference>
<evidence type="ECO:0000313" key="7">
    <source>
        <dbReference type="EMBL" id="RHF86267.1"/>
    </source>
</evidence>
<dbReference type="EMBL" id="CYXX01000002">
    <property type="protein sequence ID" value="CUM77620.1"/>
    <property type="molecule type" value="Genomic_DNA"/>
</dbReference>
<name>A0A0M6WBC4_9FIRM</name>
<dbReference type="EMBL" id="QSFX01000001">
    <property type="protein sequence ID" value="RHA91823.1"/>
    <property type="molecule type" value="Genomic_DNA"/>
</dbReference>
<protein>
    <recommendedName>
        <fullName evidence="1">UPF0473 protein DW654_04910</fullName>
    </recommendedName>
</protein>
<dbReference type="Pfam" id="PF06949">
    <property type="entry name" value="DUF1292"/>
    <property type="match status" value="1"/>
</dbReference>
<dbReference type="Proteomes" id="UP000095453">
    <property type="component" value="Unassembled WGS sequence"/>
</dbReference>
<reference evidence="2" key="2">
    <citation type="submission" date="2015-05" db="EMBL/GenBank/DDBJ databases">
        <authorList>
            <person name="Wang D.B."/>
            <person name="Wang M."/>
        </authorList>
    </citation>
    <scope>NUCLEOTIDE SEQUENCE [LARGE SCALE GENOMIC DNA]</scope>
    <source>
        <strain evidence="2">L1-83</strain>
    </source>
</reference>
<dbReference type="InterPro" id="IPR009711">
    <property type="entry name" value="UPF0473"/>
</dbReference>
<evidence type="ECO:0000313" key="9">
    <source>
        <dbReference type="Proteomes" id="UP000095395"/>
    </source>
</evidence>
<evidence type="ECO:0000313" key="4">
    <source>
        <dbReference type="EMBL" id="CUN47437.1"/>
    </source>
</evidence>
<reference evidence="8" key="1">
    <citation type="submission" date="2015-05" db="EMBL/GenBank/DDBJ databases">
        <authorList>
            <consortium name="Pathogen Informatics"/>
        </authorList>
    </citation>
    <scope>NUCLEOTIDE SEQUENCE [LARGE SCALE GENOMIC DNA]</scope>
    <source>
        <strain evidence="4 9">2789STDY5608835</strain>
        <strain evidence="3 10">2789STDY5608887</strain>
        <strain evidence="8">L1-83</strain>
    </source>
</reference>
<dbReference type="STRING" id="360807.ERS852392_00491"/>
<dbReference type="Proteomes" id="UP000095395">
    <property type="component" value="Unassembled WGS sequence"/>
</dbReference>
<comment type="similarity">
    <text evidence="1">Belongs to the UPF0473 family.</text>
</comment>
<dbReference type="Proteomes" id="UP000283492">
    <property type="component" value="Unassembled WGS sequence"/>
</dbReference>
<evidence type="ECO:0000313" key="6">
    <source>
        <dbReference type="EMBL" id="RHD04764.1"/>
    </source>
</evidence>
<dbReference type="EMBL" id="QSIQ01000005">
    <property type="protein sequence ID" value="RHD04764.1"/>
    <property type="molecule type" value="Genomic_DNA"/>
</dbReference>
<keyword evidence="8" id="KW-1185">Reference proteome</keyword>
<dbReference type="OrthoDB" id="9796509at2"/>
<dbReference type="EMBL" id="QRHP01000003">
    <property type="protein sequence ID" value="RHF86267.1"/>
    <property type="molecule type" value="Genomic_DNA"/>
</dbReference>
<dbReference type="Proteomes" id="UP000266391">
    <property type="component" value="Unassembled WGS sequence"/>
</dbReference>
<dbReference type="GeneID" id="75163899"/>
<evidence type="ECO:0000313" key="5">
    <source>
        <dbReference type="EMBL" id="RHA91823.1"/>
    </source>
</evidence>
<sequence>MAEKNKFNNLDDEDMFVTLDLDDGSSMECQILTIFEADGRDYIALLPVDEDEQPNEDGEVFIYRYSEDAEGNPSLENIEDDEEYEVVSDRFDELLDEAEFEDLDD</sequence>
<dbReference type="AlphaFoldDB" id="A0A0M6WBC4"/>